<protein>
    <submittedName>
        <fullName evidence="1">Uncharacterized protein</fullName>
    </submittedName>
</protein>
<evidence type="ECO:0000313" key="1">
    <source>
        <dbReference type="EMBL" id="TXG76840.1"/>
    </source>
</evidence>
<dbReference type="Proteomes" id="UP000321026">
    <property type="component" value="Unassembled WGS sequence"/>
</dbReference>
<comment type="caution">
    <text evidence="1">The sequence shown here is derived from an EMBL/GenBank/DDBJ whole genome shotgun (WGS) entry which is preliminary data.</text>
</comment>
<feature type="non-terminal residue" evidence="1">
    <location>
        <position position="263"/>
    </location>
</feature>
<proteinExistence type="predicted"/>
<gene>
    <name evidence="1" type="ORF">E6Q11_03920</name>
</gene>
<accession>A0A5C7J5P4</accession>
<sequence length="263" mass="29889">MSEVNFYEGYEVVENPAPPVAPIPPSHGYKGGLCPPDFLTCCEELNFGCTASALDWVKRVAFHVNGLLEQRERYDTANSLKWESFRINEVYYPIIEVNIRTILGILAIQIGGIKSQAVLNAKEGVYTYDMPSHFGKIVKIWDGCKFLEVNNDVLNTQTEAACKEGSPTAFSIEGNKLFLNRKPESDMPFTVYYEASSFMINDCTKEESAFKIMYRFDPIQQVQVATIDMLLKYIGYKYLFDRGGEIQAIFTSNYQESQSMLFK</sequence>
<reference evidence="1 2" key="1">
    <citation type="submission" date="2018-09" db="EMBL/GenBank/DDBJ databases">
        <title>Metagenome Assembled Genomes from an Advanced Water Purification Facility.</title>
        <authorList>
            <person name="Stamps B.W."/>
            <person name="Spear J.R."/>
        </authorList>
    </citation>
    <scope>NUCLEOTIDE SEQUENCE [LARGE SCALE GENOMIC DNA]</scope>
    <source>
        <strain evidence="1">Bin_63_2</strain>
    </source>
</reference>
<dbReference type="EMBL" id="SSDS01000062">
    <property type="protein sequence ID" value="TXG76840.1"/>
    <property type="molecule type" value="Genomic_DNA"/>
</dbReference>
<dbReference type="AlphaFoldDB" id="A0A5C7J5P4"/>
<organism evidence="1 2">
    <name type="scientific">Candidatus Dojkabacteria bacterium</name>
    <dbReference type="NCBI Taxonomy" id="2099670"/>
    <lineage>
        <taxon>Bacteria</taxon>
        <taxon>Candidatus Dojkabacteria</taxon>
    </lineage>
</organism>
<name>A0A5C7J5P4_9BACT</name>
<evidence type="ECO:0000313" key="2">
    <source>
        <dbReference type="Proteomes" id="UP000321026"/>
    </source>
</evidence>